<evidence type="ECO:0000256" key="4">
    <source>
        <dbReference type="ARBA" id="ARBA00023004"/>
    </source>
</evidence>
<accession>A0A351U6T4</accession>
<evidence type="ECO:0000313" key="7">
    <source>
        <dbReference type="EMBL" id="NLW35747.1"/>
    </source>
</evidence>
<dbReference type="InterPro" id="IPR017896">
    <property type="entry name" value="4Fe4S_Fe-S-bd"/>
</dbReference>
<comment type="function">
    <text evidence="6">Component of a complex that catalyzes the oxidation of glycolate to glyoxylate.</text>
</comment>
<dbReference type="PIRSF" id="PIRSF000139">
    <property type="entry name" value="Glc_ox_4Fe-4S"/>
    <property type="match status" value="1"/>
</dbReference>
<dbReference type="Pfam" id="PF02754">
    <property type="entry name" value="CCG"/>
    <property type="match status" value="2"/>
</dbReference>
<protein>
    <recommendedName>
        <fullName evidence="6">Glycolate oxidase iron-sulfur subunit</fullName>
        <ecNumber evidence="6">1.1.99.14</ecNumber>
    </recommendedName>
</protein>
<gene>
    <name evidence="7" type="ORF">GXY80_09745</name>
</gene>
<dbReference type="SUPFAM" id="SSF46548">
    <property type="entry name" value="alpha-helical ferredoxin"/>
    <property type="match status" value="1"/>
</dbReference>
<reference evidence="7" key="1">
    <citation type="journal article" date="2020" name="Biotechnol. Biofuels">
        <title>New insights from the biogas microbiome by comprehensive genome-resolved metagenomics of nearly 1600 species originating from multiple anaerobic digesters.</title>
        <authorList>
            <person name="Campanaro S."/>
            <person name="Treu L."/>
            <person name="Rodriguez-R L.M."/>
            <person name="Kovalovszki A."/>
            <person name="Ziels R.M."/>
            <person name="Maus I."/>
            <person name="Zhu X."/>
            <person name="Kougias P.G."/>
            <person name="Basile A."/>
            <person name="Luo G."/>
            <person name="Schluter A."/>
            <person name="Konstantinidis K.T."/>
            <person name="Angelidaki I."/>
        </authorList>
    </citation>
    <scope>NUCLEOTIDE SEQUENCE</scope>
    <source>
        <strain evidence="7">AS06rmzACSIP_7</strain>
    </source>
</reference>
<evidence type="ECO:0000313" key="8">
    <source>
        <dbReference type="Proteomes" id="UP000777265"/>
    </source>
</evidence>
<comment type="catalytic activity">
    <reaction evidence="6">
        <text>glycolate + A = glyoxylate + AH2</text>
        <dbReference type="Rhea" id="RHEA:21264"/>
        <dbReference type="ChEBI" id="CHEBI:13193"/>
        <dbReference type="ChEBI" id="CHEBI:17499"/>
        <dbReference type="ChEBI" id="CHEBI:29805"/>
        <dbReference type="ChEBI" id="CHEBI:36655"/>
        <dbReference type="EC" id="1.1.99.14"/>
    </reaction>
</comment>
<dbReference type="EMBL" id="JAAYEE010000167">
    <property type="protein sequence ID" value="NLW35747.1"/>
    <property type="molecule type" value="Genomic_DNA"/>
</dbReference>
<dbReference type="GO" id="GO:0046872">
    <property type="term" value="F:metal ion binding"/>
    <property type="evidence" value="ECO:0007669"/>
    <property type="project" value="UniProtKB-UniRule"/>
</dbReference>
<dbReference type="STRING" id="909663.GCA_000512235_00023"/>
<keyword evidence="2 6" id="KW-0479">Metal-binding</keyword>
<dbReference type="PROSITE" id="PS51379">
    <property type="entry name" value="4FE4S_FER_2"/>
    <property type="match status" value="1"/>
</dbReference>
<dbReference type="Proteomes" id="UP000777265">
    <property type="component" value="Unassembled WGS sequence"/>
</dbReference>
<evidence type="ECO:0000256" key="2">
    <source>
        <dbReference type="ARBA" id="ARBA00022723"/>
    </source>
</evidence>
<comment type="catalytic activity">
    <reaction evidence="6">
        <text>(R)-lactate + A = pyruvate + AH2</text>
        <dbReference type="Rhea" id="RHEA:15089"/>
        <dbReference type="ChEBI" id="CHEBI:13193"/>
        <dbReference type="ChEBI" id="CHEBI:15361"/>
        <dbReference type="ChEBI" id="CHEBI:16004"/>
        <dbReference type="ChEBI" id="CHEBI:17499"/>
    </reaction>
</comment>
<name>A0A351U6T4_9BACT</name>
<dbReference type="PROSITE" id="PS00198">
    <property type="entry name" value="4FE4S_FER_1"/>
    <property type="match status" value="2"/>
</dbReference>
<evidence type="ECO:0000256" key="6">
    <source>
        <dbReference type="PIRNR" id="PIRNR000139"/>
    </source>
</evidence>
<reference evidence="7" key="2">
    <citation type="submission" date="2020-01" db="EMBL/GenBank/DDBJ databases">
        <authorList>
            <person name="Campanaro S."/>
        </authorList>
    </citation>
    <scope>NUCLEOTIDE SEQUENCE</scope>
    <source>
        <strain evidence="7">AS06rmzACSIP_7</strain>
    </source>
</reference>
<keyword evidence="4 6" id="KW-0408">Iron</keyword>
<dbReference type="InterPro" id="IPR009051">
    <property type="entry name" value="Helical_ferredxn"/>
</dbReference>
<dbReference type="PANTHER" id="PTHR32479">
    <property type="entry name" value="GLYCOLATE OXIDASE IRON-SULFUR SUBUNIT"/>
    <property type="match status" value="1"/>
</dbReference>
<dbReference type="AlphaFoldDB" id="A0A351U6T4"/>
<dbReference type="GO" id="GO:0051539">
    <property type="term" value="F:4 iron, 4 sulfur cluster binding"/>
    <property type="evidence" value="ECO:0007669"/>
    <property type="project" value="UniProtKB-UniRule"/>
</dbReference>
<dbReference type="Pfam" id="PF13183">
    <property type="entry name" value="Fer4_8"/>
    <property type="match status" value="1"/>
</dbReference>
<dbReference type="InterPro" id="IPR017900">
    <property type="entry name" value="4Fe4S_Fe_S_CS"/>
</dbReference>
<keyword evidence="6" id="KW-0249">Electron transport</keyword>
<comment type="cofactor">
    <cofactor evidence="6">
        <name>[4Fe-4S] cluster</name>
        <dbReference type="ChEBI" id="CHEBI:49883"/>
    </cofactor>
    <text evidence="6">Binds 2 [4Fe-4S] clusters.</text>
</comment>
<organism evidence="7 8">
    <name type="scientific">Syntrophorhabdus aromaticivorans</name>
    <dbReference type="NCBI Taxonomy" id="328301"/>
    <lineage>
        <taxon>Bacteria</taxon>
        <taxon>Pseudomonadati</taxon>
        <taxon>Thermodesulfobacteriota</taxon>
        <taxon>Syntrophorhabdia</taxon>
        <taxon>Syntrophorhabdales</taxon>
        <taxon>Syntrophorhabdaceae</taxon>
        <taxon>Syntrophorhabdus</taxon>
    </lineage>
</organism>
<dbReference type="EC" id="1.1.99.14" evidence="6"/>
<dbReference type="GO" id="GO:0019154">
    <property type="term" value="F:glycolate dehydrogenase activity"/>
    <property type="evidence" value="ECO:0007669"/>
    <property type="project" value="UniProtKB-EC"/>
</dbReference>
<evidence type="ECO:0000256" key="1">
    <source>
        <dbReference type="ARBA" id="ARBA00022485"/>
    </source>
</evidence>
<keyword evidence="3" id="KW-0677">Repeat</keyword>
<dbReference type="Gene3D" id="1.10.1060.10">
    <property type="entry name" value="Alpha-helical ferredoxin"/>
    <property type="match status" value="1"/>
</dbReference>
<sequence>MEDLKELKKVEQFADQCMKCGFCSFFCPVYQEEREETAVARGKNYLTKLIIKGEQEFTDEMGEIIGKCLLCKRCVVNCPAKTQIDRVVVAARAQMVRNKGLPFIKNFAFRKVMANRKAFGRYVKLASKFQWLMPKTEGKVRHLPDFLKGLGQGRNIPEIAKVFLRDRVKKVNKPQNGKEPKMRVGFFMGCATDFIYPELGLKLIDFLTKRGVEVVVPEEQNCCGAAIYFSGDFETGRMLADQNIKAFEGVDYIVTACGTCSSTLKDYQKYLPDNEEQQKRYEAFEKKIKDSTEFVIDVLKIPPEEFKLKKEFEGKTATWHDPCHLVRYQNIKDQPRAILKALKGLKYVEMPNADLCCGMGGSFSVYHYDITKKIADKKMAGIRATGADIVVTACPGCMINLIDNTLRNKMPQKVYHLLELVE</sequence>
<dbReference type="PANTHER" id="PTHR32479:SF20">
    <property type="entry name" value="GLYCOLATE OXIDASE IRON-SULFUR SUBUNIT"/>
    <property type="match status" value="1"/>
</dbReference>
<keyword evidence="5 6" id="KW-0411">Iron-sulfur</keyword>
<comment type="caution">
    <text evidence="7">The sequence shown here is derived from an EMBL/GenBank/DDBJ whole genome shotgun (WGS) entry which is preliminary data.</text>
</comment>
<evidence type="ECO:0000256" key="3">
    <source>
        <dbReference type="ARBA" id="ARBA00022737"/>
    </source>
</evidence>
<keyword evidence="6" id="KW-0813">Transport</keyword>
<dbReference type="InterPro" id="IPR012257">
    <property type="entry name" value="Glc_ox_4Fe-4S"/>
</dbReference>
<proteinExistence type="predicted"/>
<evidence type="ECO:0000256" key="5">
    <source>
        <dbReference type="ARBA" id="ARBA00023014"/>
    </source>
</evidence>
<dbReference type="InterPro" id="IPR004017">
    <property type="entry name" value="Cys_rich_dom"/>
</dbReference>
<keyword evidence="1 6" id="KW-0004">4Fe-4S</keyword>